<comment type="caution">
    <text evidence="1">The sequence shown here is derived from an EMBL/GenBank/DDBJ whole genome shotgun (WGS) entry which is preliminary data.</text>
</comment>
<organism evidence="1 2">
    <name type="scientific">Pseudomonas savastanoi pv. nerii</name>
    <dbReference type="NCBI Taxonomy" id="360921"/>
    <lineage>
        <taxon>Bacteria</taxon>
        <taxon>Pseudomonadati</taxon>
        <taxon>Pseudomonadota</taxon>
        <taxon>Gammaproteobacteria</taxon>
        <taxon>Pseudomonadales</taxon>
        <taxon>Pseudomonadaceae</taxon>
        <taxon>Pseudomonas</taxon>
    </lineage>
</organism>
<accession>A0AB73Q3B7</accession>
<protein>
    <recommendedName>
        <fullName evidence="3">Secreted protein</fullName>
    </recommendedName>
</protein>
<dbReference type="Proteomes" id="UP000216306">
    <property type="component" value="Unassembled WGS sequence"/>
</dbReference>
<dbReference type="EMBL" id="NIAY01000105">
    <property type="protein sequence ID" value="PAB29129.1"/>
    <property type="molecule type" value="Genomic_DNA"/>
</dbReference>
<reference evidence="1 2" key="1">
    <citation type="submission" date="2017-05" db="EMBL/GenBank/DDBJ databases">
        <title>Comparative genomic of Pseudomonas savastanoi pathovars.</title>
        <authorList>
            <person name="Pintado A."/>
            <person name="Moreno-Perez A."/>
            <person name="Caballo-Ponce E."/>
            <person name="Murillo J."/>
            <person name="Bardaji L."/>
            <person name="Cerboneschi M."/>
            <person name="Rodriguez-Palenzuela P."/>
            <person name="Ramos C."/>
            <person name="Tegli S."/>
        </authorList>
    </citation>
    <scope>NUCLEOTIDE SEQUENCE [LARGE SCALE GENOMIC DNA]</scope>
    <source>
        <strain evidence="1 2">ESC 23</strain>
    </source>
</reference>
<evidence type="ECO:0000313" key="1">
    <source>
        <dbReference type="EMBL" id="PAB29129.1"/>
    </source>
</evidence>
<proteinExistence type="predicted"/>
<evidence type="ECO:0000313" key="2">
    <source>
        <dbReference type="Proteomes" id="UP000216306"/>
    </source>
</evidence>
<evidence type="ECO:0008006" key="3">
    <source>
        <dbReference type="Google" id="ProtNLM"/>
    </source>
</evidence>
<sequence>MFRIGHRASRTALPRWSVVTIVSVALTPTLPHLNSTASGTPALPAPAVPIALSGAGACAVGRVAGAP</sequence>
<gene>
    <name evidence="1" type="ORF">CC205_20230</name>
</gene>
<name>A0AB73Q3B7_PSESS</name>
<dbReference type="AlphaFoldDB" id="A0AB73Q3B7"/>